<dbReference type="PANTHER" id="PTHR34824:SF1">
    <property type="entry name" value="HEAT-INDUCIBLE TRANSCRIPTION REPRESSOR HRCA"/>
    <property type="match status" value="1"/>
</dbReference>
<dbReference type="InterPro" id="IPR036388">
    <property type="entry name" value="WH-like_DNA-bd_sf"/>
</dbReference>
<evidence type="ECO:0000256" key="5">
    <source>
        <dbReference type="HAMAP-Rule" id="MF_00081"/>
    </source>
</evidence>
<dbReference type="RefSeq" id="WP_344140536.1">
    <property type="nucleotide sequence ID" value="NZ_BAABIK010000005.1"/>
</dbReference>
<evidence type="ECO:0000256" key="1">
    <source>
        <dbReference type="ARBA" id="ARBA00022491"/>
    </source>
</evidence>
<dbReference type="Gene3D" id="3.30.390.60">
    <property type="entry name" value="Heat-inducible transcription repressor hrca homolog, domain 3"/>
    <property type="match status" value="1"/>
</dbReference>
<evidence type="ECO:0000313" key="8">
    <source>
        <dbReference type="Proteomes" id="UP001499993"/>
    </source>
</evidence>
<gene>
    <name evidence="5 7" type="primary">hrcA</name>
    <name evidence="7" type="ORF">GCM10023224_12060</name>
</gene>
<keyword evidence="4 5" id="KW-0804">Transcription</keyword>
<proteinExistence type="inferred from homology"/>
<evidence type="ECO:0000256" key="3">
    <source>
        <dbReference type="ARBA" id="ARBA00023016"/>
    </source>
</evidence>
<evidence type="ECO:0000313" key="7">
    <source>
        <dbReference type="EMBL" id="GAA4933336.1"/>
    </source>
</evidence>
<dbReference type="Pfam" id="PF01628">
    <property type="entry name" value="HrcA"/>
    <property type="match status" value="1"/>
</dbReference>
<comment type="similarity">
    <text evidence="5">Belongs to the HrcA family.</text>
</comment>
<dbReference type="Gene3D" id="1.10.10.10">
    <property type="entry name" value="Winged helix-like DNA-binding domain superfamily/Winged helix DNA-binding domain"/>
    <property type="match status" value="1"/>
</dbReference>
<dbReference type="InterPro" id="IPR036390">
    <property type="entry name" value="WH_DNA-bd_sf"/>
</dbReference>
<keyword evidence="1 5" id="KW-0678">Repressor</keyword>
<keyword evidence="8" id="KW-1185">Reference proteome</keyword>
<sequence length="337" mass="36167">MLDERKLAVLRAIVEDYVSTNEPVGSKALSDRHTLGVSPATIRNDMVALEEDGYIAQPHTSAGRVPTDKGYRLFVDRLSTVKPLSGAERRAIETFLGGAVDLDEIVGRTVRLLAQLTRQVAVVQYPSLTRSSVQHVELVPLGQQRVMMVLITDTGRVEQRVIDGLEAVSEDAVDSLRQMLNRALVGTWLTEVPSAVEDLPGQLPPDDRALAAAVLSVLLESLVERHDEKIVLGGTANLAAMDLSASLRDVLEALEENVVLLRLLGEAGDPSMLTVRIGAENSHEGLRSTSIVSAGYGIGDQPLAKIGVVGPTRMDYPGTMGAVRAVARYLGQILAGQ</sequence>
<dbReference type="Gene3D" id="3.30.450.40">
    <property type="match status" value="1"/>
</dbReference>
<comment type="function">
    <text evidence="5">Negative regulator of class I heat shock genes (grpE-dnaK-dnaJ and groELS operons). Prevents heat-shock induction of these operons.</text>
</comment>
<protein>
    <recommendedName>
        <fullName evidence="5">Heat-inducible transcription repressor HrcA</fullName>
    </recommendedName>
</protein>
<dbReference type="InterPro" id="IPR002571">
    <property type="entry name" value="HrcA"/>
</dbReference>
<dbReference type="Proteomes" id="UP001499993">
    <property type="component" value="Unassembled WGS sequence"/>
</dbReference>
<dbReference type="SUPFAM" id="SSF55781">
    <property type="entry name" value="GAF domain-like"/>
    <property type="match status" value="1"/>
</dbReference>
<dbReference type="HAMAP" id="MF_00081">
    <property type="entry name" value="HrcA"/>
    <property type="match status" value="1"/>
</dbReference>
<dbReference type="EMBL" id="BAABIK010000005">
    <property type="protein sequence ID" value="GAA4933336.1"/>
    <property type="molecule type" value="Genomic_DNA"/>
</dbReference>
<dbReference type="NCBIfam" id="TIGR00331">
    <property type="entry name" value="hrcA"/>
    <property type="match status" value="1"/>
</dbReference>
<dbReference type="InterPro" id="IPR029016">
    <property type="entry name" value="GAF-like_dom_sf"/>
</dbReference>
<evidence type="ECO:0000259" key="6">
    <source>
        <dbReference type="Pfam" id="PF01628"/>
    </source>
</evidence>
<reference evidence="8" key="1">
    <citation type="journal article" date="2019" name="Int. J. Syst. Evol. Microbiol.">
        <title>The Global Catalogue of Microorganisms (GCM) 10K type strain sequencing project: providing services to taxonomists for standard genome sequencing and annotation.</title>
        <authorList>
            <consortium name="The Broad Institute Genomics Platform"/>
            <consortium name="The Broad Institute Genome Sequencing Center for Infectious Disease"/>
            <person name="Wu L."/>
            <person name="Ma J."/>
        </authorList>
    </citation>
    <scope>NUCLEOTIDE SEQUENCE [LARGE SCALE GENOMIC DNA]</scope>
    <source>
        <strain evidence="8">JCM 18123</strain>
    </source>
</reference>
<comment type="caution">
    <text evidence="7">The sequence shown here is derived from an EMBL/GenBank/DDBJ whole genome shotgun (WGS) entry which is preliminary data.</text>
</comment>
<keyword evidence="3 5" id="KW-0346">Stress response</keyword>
<evidence type="ECO:0000256" key="2">
    <source>
        <dbReference type="ARBA" id="ARBA00023015"/>
    </source>
</evidence>
<feature type="domain" description="Heat-inducible transcription repressor HrcA C-terminal" evidence="6">
    <location>
        <begin position="103"/>
        <end position="320"/>
    </location>
</feature>
<dbReference type="InterPro" id="IPR021153">
    <property type="entry name" value="HrcA_C"/>
</dbReference>
<dbReference type="PIRSF" id="PIRSF005485">
    <property type="entry name" value="HrcA"/>
    <property type="match status" value="1"/>
</dbReference>
<organism evidence="7 8">
    <name type="scientific">Streptomonospora halophila</name>
    <dbReference type="NCBI Taxonomy" id="427369"/>
    <lineage>
        <taxon>Bacteria</taxon>
        <taxon>Bacillati</taxon>
        <taxon>Actinomycetota</taxon>
        <taxon>Actinomycetes</taxon>
        <taxon>Streptosporangiales</taxon>
        <taxon>Nocardiopsidaceae</taxon>
        <taxon>Streptomonospora</taxon>
    </lineage>
</organism>
<dbReference type="SUPFAM" id="SSF46785">
    <property type="entry name" value="Winged helix' DNA-binding domain"/>
    <property type="match status" value="1"/>
</dbReference>
<keyword evidence="2 5" id="KW-0805">Transcription regulation</keyword>
<name>A0ABP9G9D5_9ACTN</name>
<evidence type="ECO:0000256" key="4">
    <source>
        <dbReference type="ARBA" id="ARBA00023163"/>
    </source>
</evidence>
<accession>A0ABP9G9D5</accession>
<dbReference type="InterPro" id="IPR023120">
    <property type="entry name" value="WHTH_transcript_rep_HrcA_IDD"/>
</dbReference>
<dbReference type="PANTHER" id="PTHR34824">
    <property type="entry name" value="HEAT-INDUCIBLE TRANSCRIPTION REPRESSOR HRCA"/>
    <property type="match status" value="1"/>
</dbReference>